<accession>A0A8H5C9H1</accession>
<comment type="caution">
    <text evidence="1">The sequence shown here is derived from an EMBL/GenBank/DDBJ whole genome shotgun (WGS) entry which is preliminary data.</text>
</comment>
<name>A0A8H5C9H1_9AGAR</name>
<evidence type="ECO:0000313" key="2">
    <source>
        <dbReference type="Proteomes" id="UP000541558"/>
    </source>
</evidence>
<evidence type="ECO:0000313" key="1">
    <source>
        <dbReference type="EMBL" id="KAF5337164.1"/>
    </source>
</evidence>
<reference evidence="1 2" key="1">
    <citation type="journal article" date="2020" name="ISME J.">
        <title>Uncovering the hidden diversity of litter-decomposition mechanisms in mushroom-forming fungi.</title>
        <authorList>
            <person name="Floudas D."/>
            <person name="Bentzer J."/>
            <person name="Ahren D."/>
            <person name="Johansson T."/>
            <person name="Persson P."/>
            <person name="Tunlid A."/>
        </authorList>
    </citation>
    <scope>NUCLEOTIDE SEQUENCE [LARGE SCALE GENOMIC DNA]</scope>
    <source>
        <strain evidence="1 2">CBS 175.51</strain>
    </source>
</reference>
<dbReference type="OrthoDB" id="2901673at2759"/>
<keyword evidence="2" id="KW-1185">Reference proteome</keyword>
<gene>
    <name evidence="1" type="ORF">D9611_002894</name>
</gene>
<sequence>MLISKYQISQVGLPPHIRDLFLNDAKHPSNQEHAEVSSLLRGYKQELSNLEARIALCRNFLAVVRRMPFEVMAQIFEDYMKITGSTNPMSVLCQVCVSWRDIAMSHTPLWSERAVRVHNGTIAGSIRPLEGPAAALQAWAKRAEPMPWSLKVVATRTDTLQPFPCAPLYFILTSATTKNLQYLAITGDLQFTGTEALSVAEVHSVVVEGAERTTARIELPLLSNLRKAVLVNVHPNILPHHFSWPQLTHLYLGSALKFSEAITVLRQTTNLQRACIDFESHDWRHLQSENLQHRETVTLPYLSELTFLHAAPLGRFFNYGMSWPNLERLQLWYEPEAWWNQESMRLIRSATRLHVVALGLIASANYFTPILDACPFLTHLTFECVTTYVHLFEFLELSEGETRLPQLEYLGIECDFMDRFEFNMEWDLEYPTGPQYEGWSQHPFLRPEEALANMLRSRSPGNAAARGCAPLKQFIIRISEGAFGDPLAERISNALAQFEDQLDVRLVRGSRTKCPTNMKLTHWDRGLENSLDDLWAFSDNQ</sequence>
<proteinExistence type="predicted"/>
<dbReference type="AlphaFoldDB" id="A0A8H5C9H1"/>
<protein>
    <recommendedName>
        <fullName evidence="3">F-box domain-containing protein</fullName>
    </recommendedName>
</protein>
<dbReference type="EMBL" id="JAACJK010000057">
    <property type="protein sequence ID" value="KAF5337164.1"/>
    <property type="molecule type" value="Genomic_DNA"/>
</dbReference>
<dbReference type="Proteomes" id="UP000541558">
    <property type="component" value="Unassembled WGS sequence"/>
</dbReference>
<dbReference type="Gene3D" id="3.80.10.10">
    <property type="entry name" value="Ribonuclease Inhibitor"/>
    <property type="match status" value="1"/>
</dbReference>
<organism evidence="1 2">
    <name type="scientific">Ephemerocybe angulata</name>
    <dbReference type="NCBI Taxonomy" id="980116"/>
    <lineage>
        <taxon>Eukaryota</taxon>
        <taxon>Fungi</taxon>
        <taxon>Dikarya</taxon>
        <taxon>Basidiomycota</taxon>
        <taxon>Agaricomycotina</taxon>
        <taxon>Agaricomycetes</taxon>
        <taxon>Agaricomycetidae</taxon>
        <taxon>Agaricales</taxon>
        <taxon>Agaricineae</taxon>
        <taxon>Psathyrellaceae</taxon>
        <taxon>Ephemerocybe</taxon>
    </lineage>
</organism>
<dbReference type="InterPro" id="IPR032675">
    <property type="entry name" value="LRR_dom_sf"/>
</dbReference>
<evidence type="ECO:0008006" key="3">
    <source>
        <dbReference type="Google" id="ProtNLM"/>
    </source>
</evidence>